<name>A0ACD1A8U3_9FIRM</name>
<evidence type="ECO:0000313" key="2">
    <source>
        <dbReference type="Proteomes" id="UP000594014"/>
    </source>
</evidence>
<keyword evidence="1" id="KW-0808">Transferase</keyword>
<dbReference type="EMBL" id="CP042469">
    <property type="protein sequence ID" value="QOX62751.1"/>
    <property type="molecule type" value="Genomic_DNA"/>
</dbReference>
<evidence type="ECO:0000313" key="1">
    <source>
        <dbReference type="EMBL" id="QOX62751.1"/>
    </source>
</evidence>
<keyword evidence="2" id="KW-1185">Reference proteome</keyword>
<accession>A0ACD1A8U3</accession>
<dbReference type="EC" id="2.5.1.75" evidence="1"/>
<gene>
    <name evidence="1" type="primary">miaA</name>
    <name evidence="1" type="ORF">FRZ06_05015</name>
</gene>
<protein>
    <submittedName>
        <fullName evidence="1">tRNA (Adenosine(37)-N6)-dimethylallyltransferase MiaA</fullName>
        <ecNumber evidence="1">2.5.1.75</ecNumber>
    </submittedName>
</protein>
<proteinExistence type="predicted"/>
<dbReference type="Proteomes" id="UP000594014">
    <property type="component" value="Chromosome"/>
</dbReference>
<organism evidence="1 2">
    <name type="scientific">Anoxybacterium hadale</name>
    <dbReference type="NCBI Taxonomy" id="3408580"/>
    <lineage>
        <taxon>Bacteria</taxon>
        <taxon>Bacillati</taxon>
        <taxon>Bacillota</taxon>
        <taxon>Clostridia</taxon>
        <taxon>Peptostreptococcales</taxon>
        <taxon>Anaerovoracaceae</taxon>
        <taxon>Anoxybacterium</taxon>
    </lineage>
</organism>
<reference evidence="1" key="1">
    <citation type="submission" date="2019-08" db="EMBL/GenBank/DDBJ databases">
        <title>Genome sequence of Clostridiales bacterium MT110.</title>
        <authorList>
            <person name="Cao J."/>
        </authorList>
    </citation>
    <scope>NUCLEOTIDE SEQUENCE</scope>
    <source>
        <strain evidence="1">MT110</strain>
    </source>
</reference>
<sequence>MSGEKTVIFIAGPTAVGKTKYAIEVAKTMNGEIVSADSMQIYRYLDIGSAKPTSEELAQAKHYLVDEIDPASPFSAAEYQHLAKKYINQIFDAGKMPVVSGGTGLYLNSLIYDMDFSVMPRQEGFREALEKEAAEYGVNYVHDKLKTLDPDAAERIHPNNLKKVIRAIEVFQSTGEGIREFSESFVETRDFRCILIGLTRDREELYQRIDQRVDLLVQAGLIDEVKCLLDRGLTEDSISMKGIGYKEVIAYLHGEYDLDEAIRLVKRNTRHYAKRQMTWLRRYPQMKWFNLSEYSDDQYALNAIVKSIRSDLSD</sequence>